<keyword evidence="2" id="KW-1185">Reference proteome</keyword>
<name>A0A2P5D354_PARAD</name>
<dbReference type="Proteomes" id="UP000237105">
    <property type="component" value="Unassembled WGS sequence"/>
</dbReference>
<dbReference type="EMBL" id="JXTB01000069">
    <property type="protein sequence ID" value="PON67726.1"/>
    <property type="molecule type" value="Genomic_DNA"/>
</dbReference>
<protein>
    <submittedName>
        <fullName evidence="1">Uncharacterized protein</fullName>
    </submittedName>
</protein>
<evidence type="ECO:0000313" key="1">
    <source>
        <dbReference type="EMBL" id="PON67726.1"/>
    </source>
</evidence>
<sequence>MFKFVNNVESLVMSLNSAMMDLWSPMLKFVNNVGSPVISS</sequence>
<reference evidence="2" key="1">
    <citation type="submission" date="2016-06" db="EMBL/GenBank/DDBJ databases">
        <title>Parallel loss of symbiosis genes in relatives of nitrogen-fixing non-legume Parasponia.</title>
        <authorList>
            <person name="Van Velzen R."/>
            <person name="Holmer R."/>
            <person name="Bu F."/>
            <person name="Rutten L."/>
            <person name="Van Zeijl A."/>
            <person name="Liu W."/>
            <person name="Santuari L."/>
            <person name="Cao Q."/>
            <person name="Sharma T."/>
            <person name="Shen D."/>
            <person name="Roswanjaya Y."/>
            <person name="Wardhani T."/>
            <person name="Kalhor M.S."/>
            <person name="Jansen J."/>
            <person name="Van den Hoogen J."/>
            <person name="Gungor B."/>
            <person name="Hartog M."/>
            <person name="Hontelez J."/>
            <person name="Verver J."/>
            <person name="Yang W.-C."/>
            <person name="Schijlen E."/>
            <person name="Repin R."/>
            <person name="Schilthuizen M."/>
            <person name="Schranz E."/>
            <person name="Heidstra R."/>
            <person name="Miyata K."/>
            <person name="Fedorova E."/>
            <person name="Kohlen W."/>
            <person name="Bisseling T."/>
            <person name="Smit S."/>
            <person name="Geurts R."/>
        </authorList>
    </citation>
    <scope>NUCLEOTIDE SEQUENCE [LARGE SCALE GENOMIC DNA]</scope>
    <source>
        <strain evidence="2">cv. WU1-14</strain>
    </source>
</reference>
<evidence type="ECO:0000313" key="2">
    <source>
        <dbReference type="Proteomes" id="UP000237105"/>
    </source>
</evidence>
<gene>
    <name evidence="1" type="ORF">PanWU01x14_101500</name>
</gene>
<organism evidence="1 2">
    <name type="scientific">Parasponia andersonii</name>
    <name type="common">Sponia andersonii</name>
    <dbReference type="NCBI Taxonomy" id="3476"/>
    <lineage>
        <taxon>Eukaryota</taxon>
        <taxon>Viridiplantae</taxon>
        <taxon>Streptophyta</taxon>
        <taxon>Embryophyta</taxon>
        <taxon>Tracheophyta</taxon>
        <taxon>Spermatophyta</taxon>
        <taxon>Magnoliopsida</taxon>
        <taxon>eudicotyledons</taxon>
        <taxon>Gunneridae</taxon>
        <taxon>Pentapetalae</taxon>
        <taxon>rosids</taxon>
        <taxon>fabids</taxon>
        <taxon>Rosales</taxon>
        <taxon>Cannabaceae</taxon>
        <taxon>Parasponia</taxon>
    </lineage>
</organism>
<accession>A0A2P5D354</accession>
<dbReference type="AlphaFoldDB" id="A0A2P5D354"/>
<comment type="caution">
    <text evidence="1">The sequence shown here is derived from an EMBL/GenBank/DDBJ whole genome shotgun (WGS) entry which is preliminary data.</text>
</comment>
<proteinExistence type="predicted"/>